<evidence type="ECO:0000313" key="1">
    <source>
        <dbReference type="EMBL" id="KAG5624749.1"/>
    </source>
</evidence>
<evidence type="ECO:0000313" key="2">
    <source>
        <dbReference type="Proteomes" id="UP000824120"/>
    </source>
</evidence>
<dbReference type="EMBL" id="JACXVP010000002">
    <property type="protein sequence ID" value="KAG5624749.1"/>
    <property type="molecule type" value="Genomic_DNA"/>
</dbReference>
<dbReference type="AlphaFoldDB" id="A0A9J6AJE5"/>
<name>A0A9J6AJE5_SOLCO</name>
<comment type="caution">
    <text evidence="1">The sequence shown here is derived from an EMBL/GenBank/DDBJ whole genome shotgun (WGS) entry which is preliminary data.</text>
</comment>
<gene>
    <name evidence="1" type="ORF">H5410_009967</name>
</gene>
<sequence length="107" mass="11803">MSESIVCSSEKLVCVGLSPSAQSIEAVEVLWVHFSPDRSNRDEIVESEEGRICASLQVQQFQITQHNKLHHDLTGSQKNINVLQMPKSLGSGNPVERAFIVELKGDS</sequence>
<reference evidence="1 2" key="1">
    <citation type="submission" date="2020-09" db="EMBL/GenBank/DDBJ databases">
        <title>De no assembly of potato wild relative species, Solanum commersonii.</title>
        <authorList>
            <person name="Cho K."/>
        </authorList>
    </citation>
    <scope>NUCLEOTIDE SEQUENCE [LARGE SCALE GENOMIC DNA]</scope>
    <source>
        <strain evidence="1">LZ3.2</strain>
        <tissue evidence="1">Leaf</tissue>
    </source>
</reference>
<organism evidence="1 2">
    <name type="scientific">Solanum commersonii</name>
    <name type="common">Commerson's wild potato</name>
    <name type="synonym">Commerson's nightshade</name>
    <dbReference type="NCBI Taxonomy" id="4109"/>
    <lineage>
        <taxon>Eukaryota</taxon>
        <taxon>Viridiplantae</taxon>
        <taxon>Streptophyta</taxon>
        <taxon>Embryophyta</taxon>
        <taxon>Tracheophyta</taxon>
        <taxon>Spermatophyta</taxon>
        <taxon>Magnoliopsida</taxon>
        <taxon>eudicotyledons</taxon>
        <taxon>Gunneridae</taxon>
        <taxon>Pentapetalae</taxon>
        <taxon>asterids</taxon>
        <taxon>lamiids</taxon>
        <taxon>Solanales</taxon>
        <taxon>Solanaceae</taxon>
        <taxon>Solanoideae</taxon>
        <taxon>Solaneae</taxon>
        <taxon>Solanum</taxon>
    </lineage>
</organism>
<proteinExistence type="predicted"/>
<accession>A0A9J6AJE5</accession>
<protein>
    <submittedName>
        <fullName evidence="1">Uncharacterized protein</fullName>
    </submittedName>
</protein>
<keyword evidence="2" id="KW-1185">Reference proteome</keyword>
<dbReference type="Proteomes" id="UP000824120">
    <property type="component" value="Chromosome 2"/>
</dbReference>